<evidence type="ECO:0000256" key="1">
    <source>
        <dbReference type="SAM" id="SignalP"/>
    </source>
</evidence>
<dbReference type="InterPro" id="IPR022293">
    <property type="entry name" value="Integrating-conj_element"/>
</dbReference>
<gene>
    <name evidence="2" type="ORF">NCTC10392_01917</name>
</gene>
<dbReference type="GeneID" id="55540383"/>
<accession>A0A379IB66</accession>
<keyword evidence="1" id="KW-0732">Signal</keyword>
<reference evidence="2 3" key="1">
    <citation type="submission" date="2018-06" db="EMBL/GenBank/DDBJ databases">
        <authorList>
            <consortium name="Pathogen Informatics"/>
            <person name="Doyle S."/>
        </authorList>
    </citation>
    <scope>NUCLEOTIDE SEQUENCE [LARGE SCALE GENOMIC DNA]</scope>
    <source>
        <strain evidence="2 3">NCTC10392</strain>
    </source>
</reference>
<feature type="signal peptide" evidence="1">
    <location>
        <begin position="1"/>
        <end position="24"/>
    </location>
</feature>
<dbReference type="NCBIfam" id="TIGR03759">
    <property type="entry name" value="conj_TIGR03759"/>
    <property type="match status" value="1"/>
</dbReference>
<dbReference type="EMBL" id="UGUS01000002">
    <property type="protein sequence ID" value="SUD30014.1"/>
    <property type="molecule type" value="Genomic_DNA"/>
</dbReference>
<proteinExistence type="predicted"/>
<evidence type="ECO:0000313" key="3">
    <source>
        <dbReference type="Proteomes" id="UP000255125"/>
    </source>
</evidence>
<dbReference type="RefSeq" id="WP_028622308.1">
    <property type="nucleotide sequence ID" value="NZ_UGUS01000002.1"/>
</dbReference>
<dbReference type="Proteomes" id="UP000255125">
    <property type="component" value="Unassembled WGS sequence"/>
</dbReference>
<feature type="chain" id="PRO_5017028728" evidence="1">
    <location>
        <begin position="25"/>
        <end position="247"/>
    </location>
</feature>
<dbReference type="AlphaFoldDB" id="A0A379IB66"/>
<organism evidence="2 3">
    <name type="scientific">Pseudomonas fluorescens</name>
    <dbReference type="NCBI Taxonomy" id="294"/>
    <lineage>
        <taxon>Bacteria</taxon>
        <taxon>Pseudomonadati</taxon>
        <taxon>Pseudomonadota</taxon>
        <taxon>Gammaproteobacteria</taxon>
        <taxon>Pseudomonadales</taxon>
        <taxon>Pseudomonadaceae</taxon>
        <taxon>Pseudomonas</taxon>
    </lineage>
</organism>
<evidence type="ECO:0000313" key="2">
    <source>
        <dbReference type="EMBL" id="SUD30014.1"/>
    </source>
</evidence>
<protein>
    <submittedName>
        <fullName evidence="2">Integrating conjugative element protein</fullName>
    </submittedName>
</protein>
<sequence length="247" mass="27539">MNSNLVFRALTLSLIAFFNSPVIAQNALTIASTVAPSEEQTATSRVSDEQQARDWGLHTEEWARYRQLMQGPLGLFSPNLDPLTALGIEARSDKERRRYAELQVQVEARRAEKTLAYQRAYDTAWQRLHPGMQRVTLPGHTPGNSSTTVNSTDRIAVFIKDGCAPCGLAVQQLQASDVGFDLYMVGSRANDTLIRDWAKRASINPDRVRNGSITLNHDAGRWLSLGLPGDLPAVVRQVNGQWQRQRQ</sequence>
<dbReference type="OrthoDB" id="8442378at2"/>
<name>A0A379IB66_PSEFL</name>